<evidence type="ECO:0000313" key="2">
    <source>
        <dbReference type="Proteomes" id="UP000199230"/>
    </source>
</evidence>
<sequence>MIAYKDRTGVEQMNKRLKCDYSLEDKKRRSSRDQFFEGVLTASC</sequence>
<evidence type="ECO:0008006" key="3">
    <source>
        <dbReference type="Google" id="ProtNLM"/>
    </source>
</evidence>
<accession>A0A1H3QC52</accession>
<dbReference type="Proteomes" id="UP000199230">
    <property type="component" value="Unassembled WGS sequence"/>
</dbReference>
<organism evidence="1 2">
    <name type="scientific">Tindallia californiensis</name>
    <dbReference type="NCBI Taxonomy" id="159292"/>
    <lineage>
        <taxon>Bacteria</taxon>
        <taxon>Bacillati</taxon>
        <taxon>Bacillota</taxon>
        <taxon>Clostridia</taxon>
        <taxon>Peptostreptococcales</taxon>
        <taxon>Tindalliaceae</taxon>
        <taxon>Tindallia</taxon>
    </lineage>
</organism>
<dbReference type="AlphaFoldDB" id="A0A1H3QC52"/>
<proteinExistence type="predicted"/>
<protein>
    <recommendedName>
        <fullName evidence="3">Transposase DDE domain-containing protein</fullName>
    </recommendedName>
</protein>
<dbReference type="EMBL" id="FNPV01000009">
    <property type="protein sequence ID" value="SDZ11124.1"/>
    <property type="molecule type" value="Genomic_DNA"/>
</dbReference>
<reference evidence="1 2" key="1">
    <citation type="submission" date="2016-10" db="EMBL/GenBank/DDBJ databases">
        <authorList>
            <person name="de Groot N.N."/>
        </authorList>
    </citation>
    <scope>NUCLEOTIDE SEQUENCE [LARGE SCALE GENOMIC DNA]</scope>
    <source>
        <strain evidence="1 2">APO</strain>
    </source>
</reference>
<name>A0A1H3QC52_9FIRM</name>
<gene>
    <name evidence="1" type="ORF">SAMN05192546_1094</name>
</gene>
<keyword evidence="2" id="KW-1185">Reference proteome</keyword>
<dbReference type="RefSeq" id="WP_278280036.1">
    <property type="nucleotide sequence ID" value="NZ_FNPV01000009.1"/>
</dbReference>
<dbReference type="STRING" id="159292.SAMN05192546_1094"/>
<evidence type="ECO:0000313" key="1">
    <source>
        <dbReference type="EMBL" id="SDZ11124.1"/>
    </source>
</evidence>